<feature type="compositionally biased region" description="Basic residues" evidence="1">
    <location>
        <begin position="35"/>
        <end position="47"/>
    </location>
</feature>
<reference evidence="2 3" key="1">
    <citation type="submission" date="2018-06" db="EMBL/GenBank/DDBJ databases">
        <authorList>
            <consortium name="Pathogen Informatics"/>
            <person name="Doyle S."/>
        </authorList>
    </citation>
    <scope>NUCLEOTIDE SEQUENCE [LARGE SCALE GENOMIC DNA]</scope>
    <source>
        <strain evidence="2 3">NCTC10738</strain>
    </source>
</reference>
<dbReference type="AlphaFoldDB" id="A0A380BEG8"/>
<dbReference type="Proteomes" id="UP000254069">
    <property type="component" value="Unassembled WGS sequence"/>
</dbReference>
<feature type="region of interest" description="Disordered" evidence="1">
    <location>
        <begin position="1"/>
        <end position="50"/>
    </location>
</feature>
<accession>A0A380BEG8</accession>
<gene>
    <name evidence="2" type="ORF">NCTC10738_02999</name>
</gene>
<evidence type="ECO:0000313" key="2">
    <source>
        <dbReference type="EMBL" id="SUJ00072.1"/>
    </source>
</evidence>
<dbReference type="EMBL" id="UGYO01000002">
    <property type="protein sequence ID" value="SUJ00072.1"/>
    <property type="molecule type" value="Genomic_DNA"/>
</dbReference>
<feature type="compositionally biased region" description="Basic and acidic residues" evidence="1">
    <location>
        <begin position="16"/>
        <end position="32"/>
    </location>
</feature>
<sequence>MGTLKSWSGQDALTELPRKGAEITSLKKEGAARKATPRSLRRQPRKGKCQDDTFWKGLCKDELQGSLLNGFQSWMTIKTGGLETIPGKFKPRKWLAGKAVSMMDTQEIFPVIRKLPRQERQFETGRSAKESVQDEVEDRLRDASLWVKGIPNSLTTAASGWANMEDECQEATRRLKGIEQTPGWL</sequence>
<organism evidence="2 3">
    <name type="scientific">Shewanella algae</name>
    <dbReference type="NCBI Taxonomy" id="38313"/>
    <lineage>
        <taxon>Bacteria</taxon>
        <taxon>Pseudomonadati</taxon>
        <taxon>Pseudomonadota</taxon>
        <taxon>Gammaproteobacteria</taxon>
        <taxon>Alteromonadales</taxon>
        <taxon>Shewanellaceae</taxon>
        <taxon>Shewanella</taxon>
    </lineage>
</organism>
<evidence type="ECO:0000313" key="3">
    <source>
        <dbReference type="Proteomes" id="UP000254069"/>
    </source>
</evidence>
<keyword evidence="3" id="KW-1185">Reference proteome</keyword>
<protein>
    <submittedName>
        <fullName evidence="2">Uncharacterized protein</fullName>
    </submittedName>
</protein>
<dbReference type="RefSeq" id="WP_115390078.1">
    <property type="nucleotide sequence ID" value="NZ_JADZHC010000060.1"/>
</dbReference>
<proteinExistence type="predicted"/>
<name>A0A380BEG8_9GAMM</name>
<evidence type="ECO:0000256" key="1">
    <source>
        <dbReference type="SAM" id="MobiDB-lite"/>
    </source>
</evidence>
<feature type="compositionally biased region" description="Polar residues" evidence="1">
    <location>
        <begin position="1"/>
        <end position="11"/>
    </location>
</feature>